<dbReference type="EMBL" id="CAAE01013964">
    <property type="protein sequence ID" value="CAF95747.1"/>
    <property type="molecule type" value="Genomic_DNA"/>
</dbReference>
<sequence>MMYQYFVKIVPTIYVKTDGEVSSGGPLIIWFGILSDYFKRRVVPGVENQPVFSYQARESGQRPDRGPGAAGRVCPVRVIADDGQVHREAQVVHALLDGGLCHHRRGFHSGWSDRLPHLPLCQSHPEEDRAGQGLLTEPPLGGSGRSVGRQTGAARGRVLCLSAHPVDQPLDLSEVSVFY</sequence>
<evidence type="ECO:0000256" key="1">
    <source>
        <dbReference type="SAM" id="MobiDB-lite"/>
    </source>
</evidence>
<dbReference type="OrthoDB" id="270930at2759"/>
<proteinExistence type="predicted"/>
<protein>
    <submittedName>
        <fullName evidence="2">(spotted green pufferfish) hypothetical protein</fullName>
    </submittedName>
</protein>
<name>Q4SUD5_TETNG</name>
<dbReference type="KEGG" id="tng:GSTEN00012514G001"/>
<evidence type="ECO:0000313" key="2">
    <source>
        <dbReference type="EMBL" id="CAF95747.1"/>
    </source>
</evidence>
<dbReference type="AlphaFoldDB" id="Q4SUD5"/>
<accession>Q4SUD5</accession>
<gene>
    <name evidence="2" type="ORF">GSTENG00012514001</name>
</gene>
<feature type="region of interest" description="Disordered" evidence="1">
    <location>
        <begin position="122"/>
        <end position="149"/>
    </location>
</feature>
<reference evidence="2" key="2">
    <citation type="submission" date="2004-02" db="EMBL/GenBank/DDBJ databases">
        <authorList>
            <consortium name="Genoscope"/>
            <consortium name="Whitehead Institute Centre for Genome Research"/>
        </authorList>
    </citation>
    <scope>NUCLEOTIDE SEQUENCE</scope>
</reference>
<organism evidence="2">
    <name type="scientific">Tetraodon nigroviridis</name>
    <name type="common">Spotted green pufferfish</name>
    <name type="synonym">Chelonodon nigroviridis</name>
    <dbReference type="NCBI Taxonomy" id="99883"/>
    <lineage>
        <taxon>Eukaryota</taxon>
        <taxon>Metazoa</taxon>
        <taxon>Chordata</taxon>
        <taxon>Craniata</taxon>
        <taxon>Vertebrata</taxon>
        <taxon>Euteleostomi</taxon>
        <taxon>Actinopterygii</taxon>
        <taxon>Neopterygii</taxon>
        <taxon>Teleostei</taxon>
        <taxon>Neoteleostei</taxon>
        <taxon>Acanthomorphata</taxon>
        <taxon>Eupercaria</taxon>
        <taxon>Tetraodontiformes</taxon>
        <taxon>Tetradontoidea</taxon>
        <taxon>Tetraodontidae</taxon>
        <taxon>Tetraodon</taxon>
    </lineage>
</organism>
<reference evidence="2" key="1">
    <citation type="journal article" date="2004" name="Nature">
        <title>Genome duplication in the teleost fish Tetraodon nigroviridis reveals the early vertebrate proto-karyotype.</title>
        <authorList>
            <person name="Jaillon O."/>
            <person name="Aury J.-M."/>
            <person name="Brunet F."/>
            <person name="Petit J.-L."/>
            <person name="Stange-Thomann N."/>
            <person name="Mauceli E."/>
            <person name="Bouneau L."/>
            <person name="Fischer C."/>
            <person name="Ozouf-Costaz C."/>
            <person name="Bernot A."/>
            <person name="Nicaud S."/>
            <person name="Jaffe D."/>
            <person name="Fisher S."/>
            <person name="Lutfalla G."/>
            <person name="Dossat C."/>
            <person name="Segurens B."/>
            <person name="Dasilva C."/>
            <person name="Salanoubat M."/>
            <person name="Levy M."/>
            <person name="Boudet N."/>
            <person name="Castellano S."/>
            <person name="Anthouard V."/>
            <person name="Jubin C."/>
            <person name="Castelli V."/>
            <person name="Katinka M."/>
            <person name="Vacherie B."/>
            <person name="Biemont C."/>
            <person name="Skalli Z."/>
            <person name="Cattolico L."/>
            <person name="Poulain J."/>
            <person name="De Berardinis V."/>
            <person name="Cruaud C."/>
            <person name="Duprat S."/>
            <person name="Brottier P."/>
            <person name="Coutanceau J.-P."/>
            <person name="Gouzy J."/>
            <person name="Parra G."/>
            <person name="Lardier G."/>
            <person name="Chapple C."/>
            <person name="McKernan K.J."/>
            <person name="McEwan P."/>
            <person name="Bosak S."/>
            <person name="Kellis M."/>
            <person name="Volff J.-N."/>
            <person name="Guigo R."/>
            <person name="Zody M.C."/>
            <person name="Mesirov J."/>
            <person name="Lindblad-Toh K."/>
            <person name="Birren B."/>
            <person name="Nusbaum C."/>
            <person name="Kahn D."/>
            <person name="Robinson-Rechavi M."/>
            <person name="Laudet V."/>
            <person name="Schachter V."/>
            <person name="Quetier F."/>
            <person name="Saurin W."/>
            <person name="Scarpelli C."/>
            <person name="Wincker P."/>
            <person name="Lander E.S."/>
            <person name="Weissenbach J."/>
            <person name="Roest Crollius H."/>
        </authorList>
    </citation>
    <scope>NUCLEOTIDE SEQUENCE [LARGE SCALE GENOMIC DNA]</scope>
</reference>
<comment type="caution">
    <text evidence="2">The sequence shown here is derived from an EMBL/GenBank/DDBJ whole genome shotgun (WGS) entry which is preliminary data.</text>
</comment>